<comment type="subunit">
    <text evidence="4">Heterodimer of a B chain and an A chain linked by two disulfide bonds.</text>
</comment>
<comment type="function">
    <text evidence="1">Insulin decreases blood glucose concentration. It increases cell permeability to monosaccharides, amino acids and fatty acids. It accelerates glycolysis, the pentose phosphate cycle, and glycogen synthesis in liver.</text>
</comment>
<organism evidence="13 14">
    <name type="scientific">Cyclopterus lumpus</name>
    <name type="common">Lumpsucker</name>
    <dbReference type="NCBI Taxonomy" id="8103"/>
    <lineage>
        <taxon>Eukaryota</taxon>
        <taxon>Metazoa</taxon>
        <taxon>Chordata</taxon>
        <taxon>Craniata</taxon>
        <taxon>Vertebrata</taxon>
        <taxon>Euteleostomi</taxon>
        <taxon>Actinopterygii</taxon>
        <taxon>Neopterygii</taxon>
        <taxon>Teleostei</taxon>
        <taxon>Neoteleostei</taxon>
        <taxon>Acanthomorphata</taxon>
        <taxon>Eupercaria</taxon>
        <taxon>Perciformes</taxon>
        <taxon>Cottioidei</taxon>
        <taxon>Cottales</taxon>
        <taxon>Cyclopteridae</taxon>
        <taxon>Cyclopterus</taxon>
    </lineage>
</organism>
<dbReference type="PROSITE" id="PS00262">
    <property type="entry name" value="INSULIN"/>
    <property type="match status" value="1"/>
</dbReference>
<evidence type="ECO:0000256" key="5">
    <source>
        <dbReference type="ARBA" id="ARBA00020180"/>
    </source>
</evidence>
<evidence type="ECO:0000256" key="4">
    <source>
        <dbReference type="ARBA" id="ARBA00011207"/>
    </source>
</evidence>
<dbReference type="SMART" id="SM00078">
    <property type="entry name" value="IlGF"/>
    <property type="match status" value="1"/>
</dbReference>
<dbReference type="Ensembl" id="ENSCLMT00005047424.1">
    <property type="protein sequence ID" value="ENSCLMP00005045826.1"/>
    <property type="gene ID" value="ENSCLMG00005021107.1"/>
</dbReference>
<reference evidence="13" key="2">
    <citation type="submission" date="2025-09" db="UniProtKB">
        <authorList>
            <consortium name="Ensembl"/>
        </authorList>
    </citation>
    <scope>IDENTIFICATION</scope>
</reference>
<evidence type="ECO:0000256" key="2">
    <source>
        <dbReference type="ARBA" id="ARBA00004613"/>
    </source>
</evidence>
<dbReference type="GO" id="GO:0005615">
    <property type="term" value="C:extracellular space"/>
    <property type="evidence" value="ECO:0007669"/>
    <property type="project" value="TreeGrafter"/>
</dbReference>
<comment type="subcellular location">
    <subcellularLocation>
        <location evidence="2 11">Secreted</location>
    </subcellularLocation>
</comment>
<dbReference type="Gene3D" id="1.10.100.10">
    <property type="entry name" value="Insulin-like"/>
    <property type="match status" value="1"/>
</dbReference>
<protein>
    <recommendedName>
        <fullName evidence="5">Insulin</fullName>
    </recommendedName>
</protein>
<proteinExistence type="inferred from homology"/>
<keyword evidence="8" id="KW-0372">Hormone</keyword>
<evidence type="ECO:0000313" key="13">
    <source>
        <dbReference type="Ensembl" id="ENSCLMP00005045826.1"/>
    </source>
</evidence>
<dbReference type="SUPFAM" id="SSF56994">
    <property type="entry name" value="Insulin-like"/>
    <property type="match status" value="1"/>
</dbReference>
<sequence length="97" mass="11038">CALSSVSVIILSKSPSYGPGTMCRVHAPTPLVNTLYFVCGERSFFHRPNRHKQDMEHLWELLTLFFPSTYSIWLVARGGEQCCHKTCSIYYLEGYCG</sequence>
<dbReference type="Proteomes" id="UP000694565">
    <property type="component" value="Unplaced"/>
</dbReference>
<name>A0A8C3GAC4_CYCLU</name>
<evidence type="ECO:0000256" key="3">
    <source>
        <dbReference type="ARBA" id="ARBA00009034"/>
    </source>
</evidence>
<feature type="domain" description="Insulin-like" evidence="12">
    <location>
        <begin position="20"/>
        <end position="96"/>
    </location>
</feature>
<evidence type="ECO:0000256" key="10">
    <source>
        <dbReference type="ARBA" id="ARBA00023277"/>
    </source>
</evidence>
<dbReference type="Pfam" id="PF00049">
    <property type="entry name" value="Insulin"/>
    <property type="match status" value="1"/>
</dbReference>
<reference evidence="13" key="1">
    <citation type="submission" date="2025-08" db="UniProtKB">
        <authorList>
            <consortium name="Ensembl"/>
        </authorList>
    </citation>
    <scope>IDENTIFICATION</scope>
</reference>
<dbReference type="InterPro" id="IPR004825">
    <property type="entry name" value="Insulin"/>
</dbReference>
<keyword evidence="14" id="KW-1185">Reference proteome</keyword>
<evidence type="ECO:0000256" key="8">
    <source>
        <dbReference type="ARBA" id="ARBA00022702"/>
    </source>
</evidence>
<dbReference type="InterPro" id="IPR016179">
    <property type="entry name" value="Insulin-like"/>
</dbReference>
<evidence type="ECO:0000256" key="6">
    <source>
        <dbReference type="ARBA" id="ARBA00022525"/>
    </source>
</evidence>
<dbReference type="GO" id="GO:0005179">
    <property type="term" value="F:hormone activity"/>
    <property type="evidence" value="ECO:0007669"/>
    <property type="project" value="UniProtKB-KW"/>
</dbReference>
<evidence type="ECO:0000313" key="14">
    <source>
        <dbReference type="Proteomes" id="UP000694565"/>
    </source>
</evidence>
<keyword evidence="6 11" id="KW-0964">Secreted</keyword>
<dbReference type="PANTHER" id="PTHR11454">
    <property type="entry name" value="INSULIN/INSULIN GROWTH FACTOR"/>
    <property type="match status" value="1"/>
</dbReference>
<keyword evidence="7" id="KW-0313">Glucose metabolism</keyword>
<dbReference type="PANTHER" id="PTHR11454:SF9">
    <property type="entry name" value="INSULIN"/>
    <property type="match status" value="1"/>
</dbReference>
<keyword evidence="9" id="KW-1015">Disulfide bond</keyword>
<evidence type="ECO:0000256" key="9">
    <source>
        <dbReference type="ARBA" id="ARBA00023157"/>
    </source>
</evidence>
<evidence type="ECO:0000259" key="12">
    <source>
        <dbReference type="SMART" id="SM00078"/>
    </source>
</evidence>
<accession>A0A8C3GAC4</accession>
<dbReference type="InterPro" id="IPR022353">
    <property type="entry name" value="Insulin_CS"/>
</dbReference>
<evidence type="ECO:0000256" key="7">
    <source>
        <dbReference type="ARBA" id="ARBA00022526"/>
    </source>
</evidence>
<comment type="similarity">
    <text evidence="3 11">Belongs to the insulin family.</text>
</comment>
<dbReference type="InterPro" id="IPR036438">
    <property type="entry name" value="Insulin-like_sf"/>
</dbReference>
<dbReference type="AlphaFoldDB" id="A0A8C3GAC4"/>
<keyword evidence="10" id="KW-0119">Carbohydrate metabolism</keyword>
<evidence type="ECO:0000256" key="1">
    <source>
        <dbReference type="ARBA" id="ARBA00002985"/>
    </source>
</evidence>
<dbReference type="GO" id="GO:0006006">
    <property type="term" value="P:glucose metabolic process"/>
    <property type="evidence" value="ECO:0007669"/>
    <property type="project" value="UniProtKB-KW"/>
</dbReference>
<evidence type="ECO:0000256" key="11">
    <source>
        <dbReference type="RuleBase" id="RU000406"/>
    </source>
</evidence>